<evidence type="ECO:0000313" key="4">
    <source>
        <dbReference type="EMBL" id="SHO66901.1"/>
    </source>
</evidence>
<evidence type="ECO:0000313" key="5">
    <source>
        <dbReference type="Proteomes" id="UP000186406"/>
    </source>
</evidence>
<dbReference type="Pfam" id="PF11800">
    <property type="entry name" value="RP-C_C"/>
    <property type="match status" value="1"/>
</dbReference>
<evidence type="ECO:0000256" key="1">
    <source>
        <dbReference type="SAM" id="MobiDB-lite"/>
    </source>
</evidence>
<feature type="compositionally biased region" description="Basic and acidic residues" evidence="1">
    <location>
        <begin position="332"/>
        <end position="349"/>
    </location>
</feature>
<dbReference type="EMBL" id="FRXO01000008">
    <property type="protein sequence ID" value="SHO66901.1"/>
    <property type="molecule type" value="Genomic_DNA"/>
</dbReference>
<dbReference type="InterPro" id="IPR005090">
    <property type="entry name" value="RepC_N"/>
</dbReference>
<sequence>MERHIATTPFGRRSLTLAHVAAQMAARERAPDLAVNKWKVFDTVRVARHRIGVSDRALSVLNALLSFFPEAELSGDALVVFPSNRELILRANGMAPATLRRHLAQLVDCGLVIRRDSPNGKRYARKAAGGAIAEAFGFDLAPLVVRAGEFAGWAAEVRAHEQAVRRQRERVTLLRRDILKMIATGETEGVEPARFAAAPVSGRAGEGAALETFTSWDGVRERYVEIAGRLHRKVTDAELAEIEAAFAALGQAVSNILENHIKFQNISANESQNERHKQNSNPNRSLDSEPRFQESRGEAGHNTKPAGQGRGEGAKPGTEPDASTTAEIGIEADSRLDAEPLPDADRGGEAEAPPAARLDAAKPARAASDGAFPLGMVMQACPDLASYAPDGVRNWRDFLDTAAKVRPMLGISPSAWEEAESVMGEVRAAITVAAILQRAETISSPGGYLRSLTAKAETGAFSLGPMLMALLAANKPNLRRSA</sequence>
<keyword evidence="5" id="KW-1185">Reference proteome</keyword>
<dbReference type="Pfam" id="PF03428">
    <property type="entry name" value="RP-C"/>
    <property type="match status" value="1"/>
</dbReference>
<feature type="domain" description="Plasmid replication protein C C-terminal" evidence="3">
    <location>
        <begin position="373"/>
        <end position="472"/>
    </location>
</feature>
<accession>A0A1M7ZPW2</accession>
<dbReference type="InterPro" id="IPR011991">
    <property type="entry name" value="ArsR-like_HTH"/>
</dbReference>
<organism evidence="4 5">
    <name type="scientific">Pseudoxanthobacter soli DSM 19599</name>
    <dbReference type="NCBI Taxonomy" id="1123029"/>
    <lineage>
        <taxon>Bacteria</taxon>
        <taxon>Pseudomonadati</taxon>
        <taxon>Pseudomonadota</taxon>
        <taxon>Alphaproteobacteria</taxon>
        <taxon>Hyphomicrobiales</taxon>
        <taxon>Segnochrobactraceae</taxon>
        <taxon>Pseudoxanthobacter</taxon>
    </lineage>
</organism>
<evidence type="ECO:0000259" key="2">
    <source>
        <dbReference type="Pfam" id="PF03428"/>
    </source>
</evidence>
<dbReference type="NCBIfam" id="NF010396">
    <property type="entry name" value="PRK13824.1"/>
    <property type="match status" value="1"/>
</dbReference>
<proteinExistence type="predicted"/>
<protein>
    <submittedName>
        <fullName evidence="4">Replication initiation protein RepC</fullName>
    </submittedName>
</protein>
<feature type="domain" description="Plasmid replication protein C N-terminal" evidence="2">
    <location>
        <begin position="13"/>
        <end position="185"/>
    </location>
</feature>
<feature type="region of interest" description="Disordered" evidence="1">
    <location>
        <begin position="268"/>
        <end position="362"/>
    </location>
</feature>
<feature type="compositionally biased region" description="Low complexity" evidence="1">
    <location>
        <begin position="350"/>
        <end position="362"/>
    </location>
</feature>
<dbReference type="NCBIfam" id="NF040974">
    <property type="entry name" value="RepABC_RepC"/>
    <property type="match status" value="1"/>
</dbReference>
<dbReference type="Proteomes" id="UP000186406">
    <property type="component" value="Unassembled WGS sequence"/>
</dbReference>
<dbReference type="CDD" id="cd00090">
    <property type="entry name" value="HTH_ARSR"/>
    <property type="match status" value="1"/>
</dbReference>
<dbReference type="InterPro" id="IPR047611">
    <property type="entry name" value="RepABC_RepC"/>
</dbReference>
<gene>
    <name evidence="4" type="ORF">SAMN02745172_03561</name>
</gene>
<dbReference type="RefSeq" id="WP_073631194.1">
    <property type="nucleotide sequence ID" value="NZ_FRXO01000008.1"/>
</dbReference>
<dbReference type="SUPFAM" id="SSF46785">
    <property type="entry name" value="Winged helix' DNA-binding domain"/>
    <property type="match status" value="1"/>
</dbReference>
<dbReference type="AlphaFoldDB" id="A0A1M7ZPW2"/>
<evidence type="ECO:0000259" key="3">
    <source>
        <dbReference type="Pfam" id="PF11800"/>
    </source>
</evidence>
<dbReference type="InterPro" id="IPR036390">
    <property type="entry name" value="WH_DNA-bd_sf"/>
</dbReference>
<dbReference type="STRING" id="1123029.SAMN02745172_03561"/>
<dbReference type="OrthoDB" id="7488837at2"/>
<reference evidence="4 5" key="1">
    <citation type="submission" date="2016-12" db="EMBL/GenBank/DDBJ databases">
        <authorList>
            <person name="Song W.-J."/>
            <person name="Kurnit D.M."/>
        </authorList>
    </citation>
    <scope>NUCLEOTIDE SEQUENCE [LARGE SCALE GENOMIC DNA]</scope>
    <source>
        <strain evidence="4 5">DSM 19599</strain>
    </source>
</reference>
<name>A0A1M7ZPW2_9HYPH</name>
<dbReference type="InterPro" id="IPR021760">
    <property type="entry name" value="RepC_C"/>
</dbReference>
<dbReference type="GO" id="GO:0006355">
    <property type="term" value="P:regulation of DNA-templated transcription"/>
    <property type="evidence" value="ECO:0007669"/>
    <property type="project" value="UniProtKB-ARBA"/>
</dbReference>
<feature type="compositionally biased region" description="Basic and acidic residues" evidence="1">
    <location>
        <begin position="286"/>
        <end position="301"/>
    </location>
</feature>